<dbReference type="InterPro" id="IPR004547">
    <property type="entry name" value="Glucosamine6P_isomerase"/>
</dbReference>
<protein>
    <submittedName>
        <fullName evidence="4">Glucosamine-6-phosphate deaminase</fullName>
    </submittedName>
</protein>
<dbReference type="InterPro" id="IPR006148">
    <property type="entry name" value="Glc/Gal-6P_isomerase"/>
</dbReference>
<dbReference type="InterPro" id="IPR018321">
    <property type="entry name" value="Glucosamine6P_isomerase_CS"/>
</dbReference>
<dbReference type="SUPFAM" id="SSF100950">
    <property type="entry name" value="NagB/RpiA/CoA transferase-like"/>
    <property type="match status" value="1"/>
</dbReference>
<gene>
    <name evidence="4" type="ORF">K8V08_09955</name>
</gene>
<evidence type="ECO:0000313" key="4">
    <source>
        <dbReference type="EMBL" id="HJG80720.1"/>
    </source>
</evidence>
<evidence type="ECO:0000256" key="2">
    <source>
        <dbReference type="ARBA" id="ARBA00023277"/>
    </source>
</evidence>
<evidence type="ECO:0000313" key="5">
    <source>
        <dbReference type="Proteomes" id="UP000784435"/>
    </source>
</evidence>
<name>A0A921MEV6_9MICO</name>
<feature type="domain" description="Glucosamine/galactosamine-6-phosphate isomerase" evidence="3">
    <location>
        <begin position="12"/>
        <end position="227"/>
    </location>
</feature>
<dbReference type="GO" id="GO:0004342">
    <property type="term" value="F:glucosamine-6-phosphate deaminase activity"/>
    <property type="evidence" value="ECO:0007669"/>
    <property type="project" value="InterPro"/>
</dbReference>
<proteinExistence type="predicted"/>
<dbReference type="EMBL" id="DYUK01000216">
    <property type="protein sequence ID" value="HJG80720.1"/>
    <property type="molecule type" value="Genomic_DNA"/>
</dbReference>
<dbReference type="PANTHER" id="PTHR11280:SF5">
    <property type="entry name" value="GLUCOSAMINE-6-PHOSPHATE ISOMERASE"/>
    <property type="match status" value="1"/>
</dbReference>
<dbReference type="GO" id="GO:0005737">
    <property type="term" value="C:cytoplasm"/>
    <property type="evidence" value="ECO:0007669"/>
    <property type="project" value="TreeGrafter"/>
</dbReference>
<dbReference type="PROSITE" id="PS01161">
    <property type="entry name" value="GLC_GALNAC_ISOMERASE"/>
    <property type="match status" value="1"/>
</dbReference>
<evidence type="ECO:0000259" key="3">
    <source>
        <dbReference type="Pfam" id="PF01182"/>
    </source>
</evidence>
<comment type="caution">
    <text evidence="4">The sequence shown here is derived from an EMBL/GenBank/DDBJ whole genome shotgun (WGS) entry which is preliminary data.</text>
</comment>
<dbReference type="CDD" id="cd01399">
    <property type="entry name" value="GlcN6P_deaminase"/>
    <property type="match status" value="1"/>
</dbReference>
<keyword evidence="2" id="KW-0119">Carbohydrate metabolism</keyword>
<dbReference type="GO" id="GO:0006043">
    <property type="term" value="P:glucosamine catabolic process"/>
    <property type="evidence" value="ECO:0007669"/>
    <property type="project" value="TreeGrafter"/>
</dbReference>
<dbReference type="GO" id="GO:0019262">
    <property type="term" value="P:N-acetylneuraminate catabolic process"/>
    <property type="evidence" value="ECO:0007669"/>
    <property type="project" value="TreeGrafter"/>
</dbReference>
<dbReference type="InterPro" id="IPR037171">
    <property type="entry name" value="NagB/RpiA_transferase-like"/>
</dbReference>
<reference evidence="4" key="2">
    <citation type="submission" date="2021-09" db="EMBL/GenBank/DDBJ databases">
        <authorList>
            <person name="Gilroy R."/>
        </authorList>
    </citation>
    <scope>NUCLEOTIDE SEQUENCE</scope>
    <source>
        <strain evidence="4">ChiGjej5B5-7349</strain>
    </source>
</reference>
<dbReference type="GO" id="GO:0006046">
    <property type="term" value="P:N-acetylglucosamine catabolic process"/>
    <property type="evidence" value="ECO:0007669"/>
    <property type="project" value="TreeGrafter"/>
</dbReference>
<dbReference type="AlphaFoldDB" id="A0A921MEV6"/>
<dbReference type="Proteomes" id="UP000784435">
    <property type="component" value="Unassembled WGS sequence"/>
</dbReference>
<evidence type="ECO:0000256" key="1">
    <source>
        <dbReference type="ARBA" id="ARBA00022801"/>
    </source>
</evidence>
<dbReference type="Pfam" id="PF01182">
    <property type="entry name" value="Glucosamine_iso"/>
    <property type="match status" value="1"/>
</dbReference>
<dbReference type="Gene3D" id="3.40.50.1360">
    <property type="match status" value="1"/>
</dbReference>
<dbReference type="PANTHER" id="PTHR11280">
    <property type="entry name" value="GLUCOSAMINE-6-PHOSPHATE ISOMERASE"/>
    <property type="match status" value="1"/>
</dbReference>
<reference evidence="4" key="1">
    <citation type="journal article" date="2021" name="PeerJ">
        <title>Extensive microbial diversity within the chicken gut microbiome revealed by metagenomics and culture.</title>
        <authorList>
            <person name="Gilroy R."/>
            <person name="Ravi A."/>
            <person name="Getino M."/>
            <person name="Pursley I."/>
            <person name="Horton D.L."/>
            <person name="Alikhan N.F."/>
            <person name="Baker D."/>
            <person name="Gharbi K."/>
            <person name="Hall N."/>
            <person name="Watson M."/>
            <person name="Adriaenssens E.M."/>
            <person name="Foster-Nyarko E."/>
            <person name="Jarju S."/>
            <person name="Secka A."/>
            <person name="Antonio M."/>
            <person name="Oren A."/>
            <person name="Chaudhuri R.R."/>
            <person name="La Ragione R."/>
            <person name="Hildebrand F."/>
            <person name="Pallen M.J."/>
        </authorList>
    </citation>
    <scope>NUCLEOTIDE SEQUENCE</scope>
    <source>
        <strain evidence="4">ChiGjej5B5-7349</strain>
    </source>
</reference>
<sequence>MRITIGSDPTRLIDQAADAVEALVRATPDAVLGIATGSTPEPLYAELTSRAQRGLDLSHLRITCLDEYVGLSADHPQSYRHYIRAHVLEPWGIDPAAAVLPAGDAEDPDAAALDFEHRIRDWGGVDLQILGVGPNGHIAFNEPGSAFDSRTRTVDLTPSTRQANARFFERLDEVPTRAISQGIGTILESRHALLMAFGEGKAPAVGAMVEGAATSEVPASALQRHADVHVFVDDAAASQLHD</sequence>
<dbReference type="GO" id="GO:0005975">
    <property type="term" value="P:carbohydrate metabolic process"/>
    <property type="evidence" value="ECO:0007669"/>
    <property type="project" value="InterPro"/>
</dbReference>
<dbReference type="GO" id="GO:0042802">
    <property type="term" value="F:identical protein binding"/>
    <property type="evidence" value="ECO:0007669"/>
    <property type="project" value="TreeGrafter"/>
</dbReference>
<keyword evidence="1" id="KW-0378">Hydrolase</keyword>
<organism evidence="4 5">
    <name type="scientific">Brevibacterium senegalense</name>
    <dbReference type="NCBI Taxonomy" id="1033736"/>
    <lineage>
        <taxon>Bacteria</taxon>
        <taxon>Bacillati</taxon>
        <taxon>Actinomycetota</taxon>
        <taxon>Actinomycetes</taxon>
        <taxon>Micrococcales</taxon>
        <taxon>Brevibacteriaceae</taxon>
        <taxon>Brevibacterium</taxon>
    </lineage>
</organism>
<accession>A0A921MEV6</accession>